<dbReference type="SMART" id="SM00341">
    <property type="entry name" value="HRDC"/>
    <property type="match status" value="2"/>
</dbReference>
<keyword evidence="6" id="KW-0227">DNA damage</keyword>
<dbReference type="InterPro" id="IPR018982">
    <property type="entry name" value="RQC_domain"/>
</dbReference>
<dbReference type="GO" id="GO:0006260">
    <property type="term" value="P:DNA replication"/>
    <property type="evidence" value="ECO:0007669"/>
    <property type="project" value="InterPro"/>
</dbReference>
<evidence type="ECO:0000256" key="7">
    <source>
        <dbReference type="ARBA" id="ARBA00022801"/>
    </source>
</evidence>
<dbReference type="Gene3D" id="1.10.150.80">
    <property type="entry name" value="HRDC domain"/>
    <property type="match status" value="2"/>
</dbReference>
<gene>
    <name evidence="21" type="ORF">AWN73_01470</name>
</gene>
<dbReference type="InterPro" id="IPR014001">
    <property type="entry name" value="Helicase_ATP-bd"/>
</dbReference>
<evidence type="ECO:0000256" key="13">
    <source>
        <dbReference type="ARBA" id="ARBA00023204"/>
    </source>
</evidence>
<dbReference type="GO" id="GO:0006281">
    <property type="term" value="P:DNA repair"/>
    <property type="evidence" value="ECO:0007669"/>
    <property type="project" value="UniProtKB-KW"/>
</dbReference>
<keyword evidence="4" id="KW-0479">Metal-binding</keyword>
<dbReference type="PROSITE" id="PS50967">
    <property type="entry name" value="HRDC"/>
    <property type="match status" value="2"/>
</dbReference>
<dbReference type="Pfam" id="PF09382">
    <property type="entry name" value="RQC"/>
    <property type="match status" value="1"/>
</dbReference>
<keyword evidence="7" id="KW-0378">Hydrolase</keyword>
<dbReference type="InterPro" id="IPR001650">
    <property type="entry name" value="Helicase_C-like"/>
</dbReference>
<dbReference type="SMART" id="SM00490">
    <property type="entry name" value="HELICc"/>
    <property type="match status" value="1"/>
</dbReference>
<evidence type="ECO:0000256" key="2">
    <source>
        <dbReference type="ARBA" id="ARBA00001947"/>
    </source>
</evidence>
<dbReference type="FunFam" id="3.40.50.300:FF:000296">
    <property type="entry name" value="ATP-dependent DNA helicase RecQ"/>
    <property type="match status" value="1"/>
</dbReference>
<evidence type="ECO:0000313" key="21">
    <source>
        <dbReference type="EMBL" id="PPV15787.1"/>
    </source>
</evidence>
<proteinExistence type="inferred from homology"/>
<dbReference type="Pfam" id="PF00271">
    <property type="entry name" value="Helicase_C"/>
    <property type="match status" value="1"/>
</dbReference>
<dbReference type="PANTHER" id="PTHR13710">
    <property type="entry name" value="DNA HELICASE RECQ FAMILY MEMBER"/>
    <property type="match status" value="1"/>
</dbReference>
<evidence type="ECO:0000256" key="15">
    <source>
        <dbReference type="ARBA" id="ARBA00034617"/>
    </source>
</evidence>
<evidence type="ECO:0000256" key="1">
    <source>
        <dbReference type="ARBA" id="ARBA00001946"/>
    </source>
</evidence>
<evidence type="ECO:0000256" key="5">
    <source>
        <dbReference type="ARBA" id="ARBA00022741"/>
    </source>
</evidence>
<evidence type="ECO:0000256" key="8">
    <source>
        <dbReference type="ARBA" id="ARBA00022806"/>
    </source>
</evidence>
<evidence type="ECO:0000256" key="6">
    <source>
        <dbReference type="ARBA" id="ARBA00022763"/>
    </source>
</evidence>
<dbReference type="GO" id="GO:0009432">
    <property type="term" value="P:SOS response"/>
    <property type="evidence" value="ECO:0007669"/>
    <property type="project" value="UniProtKB-UniRule"/>
</dbReference>
<comment type="cofactor">
    <cofactor evidence="1">
        <name>Mg(2+)</name>
        <dbReference type="ChEBI" id="CHEBI:18420"/>
    </cofactor>
</comment>
<dbReference type="Proteomes" id="UP000238081">
    <property type="component" value="Unassembled WGS sequence"/>
</dbReference>
<dbReference type="Gene3D" id="1.10.10.10">
    <property type="entry name" value="Winged helix-like DNA-binding domain superfamily/Winged helix DNA-binding domain"/>
    <property type="match status" value="1"/>
</dbReference>
<dbReference type="GO" id="GO:0009378">
    <property type="term" value="F:four-way junction helicase activity"/>
    <property type="evidence" value="ECO:0007669"/>
    <property type="project" value="TreeGrafter"/>
</dbReference>
<sequence>MINKSPQSVLEKYYGYKSFREGQENIINSIVQGRDVLAIMPTGGGKSICYQVPALMLEGLTIVISPLISLMKDQVDTLKDMGVEAEYINSTLSSAEENDIINKIERNQVKILYIAPERLGSSGFLNIIGRCSISQIAVDEAHCISQWGHDFRSSYKKISHFIGILNKRPTVTAFTATASEEVRDDIIRLLKLENPKVFITGFNRENLFINIIKGGDKKNYLLDYINNNSDVSGIIYASTRKEVDNIYELLCSKGYSAVHYHAGLSEEARRENQEGFIYDRANIMVATNAFGMGIDKPDIRYVVHYNMPRNVESYYQEIGRAGRDGDKSECILLFSPQDVQIQKYLIETSIENPERQNIQYKKLQQMIDFVYSNECYKKFILAYFGEELKDDCNSCSNCMNEGEVVDKTVDAQKVLSCIYRMNQKFGSGMVVDVLRGSKNKKVLQFKFNELSTYGIMKEFSADELKTFINTLVSQGYIRVVEGTYPILALNPMSRKILVGEEKVMLKEFAAHKKVRENNELFEILKELRKEIAHENNVPPYVIFGDITLKEMSVKYPVYKEAMLNITGVGELKYSKYGELFENTIRKYSEDNNIKISGEGTLEIITSNNDNDLKLEIKTDDKLYNLLFEARKKWAEKEKNAYPQSIMHMNILKEISGRYPVSIEELKDISGFGPKKIEAYGDEIIEIVNNYILENNIEHVWIQKNKRKVIIDGETRNSDQIAVDMLKENVNIHEVSEKLELSVSTILGYVSEYIKEFGEIKFNINFEEFYNEEEESAILNAINEVGFEKISDLKKALPKYTKYESIRAVILKHCILA</sequence>
<keyword evidence="8 21" id="KW-0347">Helicase</keyword>
<dbReference type="Pfam" id="PF16124">
    <property type="entry name" value="RecQ_Zn_bind"/>
    <property type="match status" value="1"/>
</dbReference>
<keyword evidence="9" id="KW-0862">Zinc</keyword>
<accession>A0A2S7FCD9</accession>
<dbReference type="GO" id="GO:0005737">
    <property type="term" value="C:cytoplasm"/>
    <property type="evidence" value="ECO:0007669"/>
    <property type="project" value="TreeGrafter"/>
</dbReference>
<dbReference type="InterPro" id="IPR044876">
    <property type="entry name" value="HRDC_dom_sf"/>
</dbReference>
<dbReference type="NCBIfam" id="TIGR00614">
    <property type="entry name" value="recQ_fam"/>
    <property type="match status" value="1"/>
</dbReference>
<feature type="domain" description="HRDC" evidence="18">
    <location>
        <begin position="616"/>
        <end position="697"/>
    </location>
</feature>
<dbReference type="PROSITE" id="PS51192">
    <property type="entry name" value="HELICASE_ATP_BIND_1"/>
    <property type="match status" value="1"/>
</dbReference>
<dbReference type="InterPro" id="IPR002121">
    <property type="entry name" value="HRDC_dom"/>
</dbReference>
<dbReference type="GO" id="GO:0043138">
    <property type="term" value="F:3'-5' DNA helicase activity"/>
    <property type="evidence" value="ECO:0007669"/>
    <property type="project" value="UniProtKB-EC"/>
</dbReference>
<dbReference type="AlphaFoldDB" id="A0A2S7FCD9"/>
<dbReference type="NCBIfam" id="TIGR01389">
    <property type="entry name" value="recQ"/>
    <property type="match status" value="1"/>
</dbReference>
<dbReference type="Gene3D" id="3.40.50.300">
    <property type="entry name" value="P-loop containing nucleotide triphosphate hydrolases"/>
    <property type="match status" value="2"/>
</dbReference>
<dbReference type="GO" id="GO:0003677">
    <property type="term" value="F:DNA binding"/>
    <property type="evidence" value="ECO:0007669"/>
    <property type="project" value="UniProtKB-KW"/>
</dbReference>
<evidence type="ECO:0000256" key="4">
    <source>
        <dbReference type="ARBA" id="ARBA00022723"/>
    </source>
</evidence>
<dbReference type="GO" id="GO:0043590">
    <property type="term" value="C:bacterial nucleoid"/>
    <property type="evidence" value="ECO:0007669"/>
    <property type="project" value="TreeGrafter"/>
</dbReference>
<dbReference type="InterPro" id="IPR011545">
    <property type="entry name" value="DEAD/DEAH_box_helicase_dom"/>
</dbReference>
<feature type="domain" description="Helicase ATP-binding" evidence="19">
    <location>
        <begin position="27"/>
        <end position="196"/>
    </location>
</feature>
<evidence type="ECO:0000256" key="14">
    <source>
        <dbReference type="ARBA" id="ARBA00023235"/>
    </source>
</evidence>
<dbReference type="InterPro" id="IPR006293">
    <property type="entry name" value="DNA_helicase_ATP-dep_RecQ_bac"/>
</dbReference>
<feature type="domain" description="HRDC" evidence="18">
    <location>
        <begin position="514"/>
        <end position="594"/>
    </location>
</feature>
<keyword evidence="11" id="KW-0238">DNA-binding</keyword>
<dbReference type="Pfam" id="PF14493">
    <property type="entry name" value="HTH_40"/>
    <property type="match status" value="1"/>
</dbReference>
<dbReference type="InterPro" id="IPR029491">
    <property type="entry name" value="Helicase_HTH"/>
</dbReference>
<evidence type="ECO:0000256" key="16">
    <source>
        <dbReference type="NCBIfam" id="TIGR01389"/>
    </source>
</evidence>
<dbReference type="PROSITE" id="PS51194">
    <property type="entry name" value="HELICASE_CTER"/>
    <property type="match status" value="1"/>
</dbReference>
<evidence type="ECO:0000313" key="22">
    <source>
        <dbReference type="Proteomes" id="UP000238081"/>
    </source>
</evidence>
<dbReference type="SMART" id="SM00487">
    <property type="entry name" value="DEXDc"/>
    <property type="match status" value="1"/>
</dbReference>
<evidence type="ECO:0000256" key="9">
    <source>
        <dbReference type="ARBA" id="ARBA00022833"/>
    </source>
</evidence>
<evidence type="ECO:0000256" key="12">
    <source>
        <dbReference type="ARBA" id="ARBA00023172"/>
    </source>
</evidence>
<dbReference type="InterPro" id="IPR004589">
    <property type="entry name" value="DNA_helicase_ATP-dep_RecQ"/>
</dbReference>
<dbReference type="Pfam" id="PF00270">
    <property type="entry name" value="DEAD"/>
    <property type="match status" value="1"/>
</dbReference>
<keyword evidence="12" id="KW-0233">DNA recombination</keyword>
<evidence type="ECO:0000259" key="18">
    <source>
        <dbReference type="PROSITE" id="PS50967"/>
    </source>
</evidence>
<evidence type="ECO:0000259" key="19">
    <source>
        <dbReference type="PROSITE" id="PS51192"/>
    </source>
</evidence>
<dbReference type="Pfam" id="PF00570">
    <property type="entry name" value="HRDC"/>
    <property type="match status" value="2"/>
</dbReference>
<dbReference type="InterPro" id="IPR010997">
    <property type="entry name" value="HRDC-like_sf"/>
</dbReference>
<dbReference type="InterPro" id="IPR032284">
    <property type="entry name" value="RecQ_Zn-bd"/>
</dbReference>
<keyword evidence="17" id="KW-0175">Coiled coil</keyword>
<keyword evidence="10" id="KW-0067">ATP-binding</keyword>
<organism evidence="21 22">
    <name type="scientific">Clostridium butyricum</name>
    <dbReference type="NCBI Taxonomy" id="1492"/>
    <lineage>
        <taxon>Bacteria</taxon>
        <taxon>Bacillati</taxon>
        <taxon>Bacillota</taxon>
        <taxon>Clostridia</taxon>
        <taxon>Eubacteriales</taxon>
        <taxon>Clostridiaceae</taxon>
        <taxon>Clostridium</taxon>
    </lineage>
</organism>
<feature type="coiled-coil region" evidence="17">
    <location>
        <begin position="510"/>
        <end position="537"/>
    </location>
</feature>
<dbReference type="InterPro" id="IPR036390">
    <property type="entry name" value="WH_DNA-bd_sf"/>
</dbReference>
<evidence type="ECO:0000256" key="11">
    <source>
        <dbReference type="ARBA" id="ARBA00023125"/>
    </source>
</evidence>
<evidence type="ECO:0000256" key="10">
    <source>
        <dbReference type="ARBA" id="ARBA00022840"/>
    </source>
</evidence>
<dbReference type="GO" id="GO:0005524">
    <property type="term" value="F:ATP binding"/>
    <property type="evidence" value="ECO:0007669"/>
    <property type="project" value="UniProtKB-KW"/>
</dbReference>
<evidence type="ECO:0000259" key="20">
    <source>
        <dbReference type="PROSITE" id="PS51194"/>
    </source>
</evidence>
<dbReference type="SMART" id="SM00956">
    <property type="entry name" value="RQC"/>
    <property type="match status" value="1"/>
</dbReference>
<dbReference type="InterPro" id="IPR036388">
    <property type="entry name" value="WH-like_DNA-bd_sf"/>
</dbReference>
<dbReference type="InterPro" id="IPR027417">
    <property type="entry name" value="P-loop_NTPase"/>
</dbReference>
<dbReference type="EC" id="5.6.2.4" evidence="16"/>
<dbReference type="SUPFAM" id="SSF52540">
    <property type="entry name" value="P-loop containing nucleoside triphosphate hydrolases"/>
    <property type="match status" value="1"/>
</dbReference>
<dbReference type="SUPFAM" id="SSF47819">
    <property type="entry name" value="HRDC-like"/>
    <property type="match status" value="2"/>
</dbReference>
<comment type="similarity">
    <text evidence="3">Belongs to the helicase family. RecQ subfamily.</text>
</comment>
<name>A0A2S7FCD9_CLOBU</name>
<feature type="domain" description="Helicase C-terminal" evidence="20">
    <location>
        <begin position="217"/>
        <end position="364"/>
    </location>
</feature>
<dbReference type="GO" id="GO:0046872">
    <property type="term" value="F:metal ion binding"/>
    <property type="evidence" value="ECO:0007669"/>
    <property type="project" value="UniProtKB-KW"/>
</dbReference>
<dbReference type="SUPFAM" id="SSF46785">
    <property type="entry name" value="Winged helix' DNA-binding domain"/>
    <property type="match status" value="1"/>
</dbReference>
<keyword evidence="14" id="KW-0413">Isomerase</keyword>
<dbReference type="CDD" id="cd17920">
    <property type="entry name" value="DEXHc_RecQ"/>
    <property type="match status" value="1"/>
</dbReference>
<reference evidence="21 22" key="1">
    <citation type="submission" date="2016-01" db="EMBL/GenBank/DDBJ databases">
        <title>Characterization of the Clostridium difficile lineages that are prevalent in Hong Kong and China.</title>
        <authorList>
            <person name="Kwok J.S.-L."/>
            <person name="Lam W.-Y."/>
            <person name="Ip M."/>
            <person name="Chan T.-F."/>
            <person name="Hawkey P.M."/>
            <person name="Tsui S.K.-W."/>
        </authorList>
    </citation>
    <scope>NUCLEOTIDE SEQUENCE [LARGE SCALE GENOMIC DNA]</scope>
    <source>
        <strain evidence="21 22">300064</strain>
    </source>
</reference>
<keyword evidence="5" id="KW-0547">Nucleotide-binding</keyword>
<comment type="cofactor">
    <cofactor evidence="2">
        <name>Zn(2+)</name>
        <dbReference type="ChEBI" id="CHEBI:29105"/>
    </cofactor>
</comment>
<dbReference type="PANTHER" id="PTHR13710:SF105">
    <property type="entry name" value="ATP-DEPENDENT DNA HELICASE Q1"/>
    <property type="match status" value="1"/>
</dbReference>
<dbReference type="GO" id="GO:0030894">
    <property type="term" value="C:replisome"/>
    <property type="evidence" value="ECO:0007669"/>
    <property type="project" value="TreeGrafter"/>
</dbReference>
<dbReference type="GO" id="GO:0006310">
    <property type="term" value="P:DNA recombination"/>
    <property type="evidence" value="ECO:0007669"/>
    <property type="project" value="UniProtKB-UniRule"/>
</dbReference>
<dbReference type="EMBL" id="LRDH01000096">
    <property type="protein sequence ID" value="PPV15787.1"/>
    <property type="molecule type" value="Genomic_DNA"/>
</dbReference>
<evidence type="ECO:0000256" key="3">
    <source>
        <dbReference type="ARBA" id="ARBA00005446"/>
    </source>
</evidence>
<comment type="catalytic activity">
    <reaction evidence="15">
        <text>Couples ATP hydrolysis with the unwinding of duplex DNA by translocating in the 3'-5' direction.</text>
        <dbReference type="EC" id="5.6.2.4"/>
    </reaction>
</comment>
<keyword evidence="13" id="KW-0234">DNA repair</keyword>
<evidence type="ECO:0000256" key="17">
    <source>
        <dbReference type="SAM" id="Coils"/>
    </source>
</evidence>
<dbReference type="GO" id="GO:0016787">
    <property type="term" value="F:hydrolase activity"/>
    <property type="evidence" value="ECO:0007669"/>
    <property type="project" value="UniProtKB-KW"/>
</dbReference>
<protein>
    <recommendedName>
        <fullName evidence="16">DNA helicase RecQ</fullName>
        <ecNumber evidence="16">5.6.2.4</ecNumber>
    </recommendedName>
</protein>
<dbReference type="RefSeq" id="WP_027635740.1">
    <property type="nucleotide sequence ID" value="NZ_CAVLFH010000001.1"/>
</dbReference>
<comment type="caution">
    <text evidence="21">The sequence shown here is derived from an EMBL/GenBank/DDBJ whole genome shotgun (WGS) entry which is preliminary data.</text>
</comment>